<evidence type="ECO:0000313" key="3">
    <source>
        <dbReference type="Proteomes" id="UP000091820"/>
    </source>
</evidence>
<dbReference type="AlphaFoldDB" id="A0A1A9X384"/>
<evidence type="ECO:0000256" key="1">
    <source>
        <dbReference type="SAM" id="Phobius"/>
    </source>
</evidence>
<reference evidence="2" key="2">
    <citation type="submission" date="2020-05" db="UniProtKB">
        <authorList>
            <consortium name="EnsemblMetazoa"/>
        </authorList>
    </citation>
    <scope>IDENTIFICATION</scope>
    <source>
        <strain evidence="2">IAEA</strain>
    </source>
</reference>
<keyword evidence="1" id="KW-0812">Transmembrane</keyword>
<dbReference type="EnsemblMetazoa" id="GBRI042658-RA">
    <property type="protein sequence ID" value="GBRI042658-PA"/>
    <property type="gene ID" value="GBRI042658"/>
</dbReference>
<accession>A0A1A9X384</accession>
<keyword evidence="3" id="KW-1185">Reference proteome</keyword>
<dbReference type="VEuPathDB" id="VectorBase:GBRI042658"/>
<evidence type="ECO:0000313" key="2">
    <source>
        <dbReference type="EnsemblMetazoa" id="GBRI042658-PA"/>
    </source>
</evidence>
<keyword evidence="1" id="KW-0472">Membrane</keyword>
<proteinExistence type="predicted"/>
<organism evidence="2 3">
    <name type="scientific">Glossina brevipalpis</name>
    <dbReference type="NCBI Taxonomy" id="37001"/>
    <lineage>
        <taxon>Eukaryota</taxon>
        <taxon>Metazoa</taxon>
        <taxon>Ecdysozoa</taxon>
        <taxon>Arthropoda</taxon>
        <taxon>Hexapoda</taxon>
        <taxon>Insecta</taxon>
        <taxon>Pterygota</taxon>
        <taxon>Neoptera</taxon>
        <taxon>Endopterygota</taxon>
        <taxon>Diptera</taxon>
        <taxon>Brachycera</taxon>
        <taxon>Muscomorpha</taxon>
        <taxon>Hippoboscoidea</taxon>
        <taxon>Glossinidae</taxon>
        <taxon>Glossina</taxon>
    </lineage>
</organism>
<feature type="transmembrane region" description="Helical" evidence="1">
    <location>
        <begin position="81"/>
        <end position="105"/>
    </location>
</feature>
<reference evidence="3" key="1">
    <citation type="submission" date="2014-03" db="EMBL/GenBank/DDBJ databases">
        <authorList>
            <person name="Aksoy S."/>
            <person name="Warren W."/>
            <person name="Wilson R.K."/>
        </authorList>
    </citation>
    <scope>NUCLEOTIDE SEQUENCE [LARGE SCALE GENOMIC DNA]</scope>
    <source>
        <strain evidence="3">IAEA</strain>
    </source>
</reference>
<name>A0A1A9X384_9MUSC</name>
<keyword evidence="1" id="KW-1133">Transmembrane helix</keyword>
<sequence>MKPTFFYTPEVKNVTKRRQVTLDVVHQTNGSIVIRNLSALLSPTKCVAIALVYGSLDEFFRCCGCSLPEGKLALTTHSKTAGLLFTLSTAKAVTLALLTLFALYIKATRKTFDTRGIIAHNFLTRNSSRNLPATITITTGISIVYTVTDISSLSCSTGCDLNRVTVQNLGHALLLYKITGTFLDTAKYALMI</sequence>
<dbReference type="Proteomes" id="UP000091820">
    <property type="component" value="Unassembled WGS sequence"/>
</dbReference>
<protein>
    <submittedName>
        <fullName evidence="2">Uncharacterized protein</fullName>
    </submittedName>
</protein>